<comment type="caution">
    <text evidence="1">The sequence shown here is derived from an EMBL/GenBank/DDBJ whole genome shotgun (WGS) entry which is preliminary data.</text>
</comment>
<protein>
    <submittedName>
        <fullName evidence="1">Uncharacterized protein</fullName>
    </submittedName>
</protein>
<keyword evidence="3" id="KW-1185">Reference proteome</keyword>
<evidence type="ECO:0000313" key="1">
    <source>
        <dbReference type="EMBL" id="GMN34280.1"/>
    </source>
</evidence>
<dbReference type="AlphaFoldDB" id="A0AA87ZJT6"/>
<dbReference type="EMBL" id="BTGU01004953">
    <property type="protein sequence ID" value="GMN34298.1"/>
    <property type="molecule type" value="Genomic_DNA"/>
</dbReference>
<organism evidence="1 3">
    <name type="scientific">Ficus carica</name>
    <name type="common">Common fig</name>
    <dbReference type="NCBI Taxonomy" id="3494"/>
    <lineage>
        <taxon>Eukaryota</taxon>
        <taxon>Viridiplantae</taxon>
        <taxon>Streptophyta</taxon>
        <taxon>Embryophyta</taxon>
        <taxon>Tracheophyta</taxon>
        <taxon>Spermatophyta</taxon>
        <taxon>Magnoliopsida</taxon>
        <taxon>eudicotyledons</taxon>
        <taxon>Gunneridae</taxon>
        <taxon>Pentapetalae</taxon>
        <taxon>rosids</taxon>
        <taxon>fabids</taxon>
        <taxon>Rosales</taxon>
        <taxon>Moraceae</taxon>
        <taxon>Ficeae</taxon>
        <taxon>Ficus</taxon>
    </lineage>
</organism>
<accession>A0AA87ZJT6</accession>
<evidence type="ECO:0000313" key="2">
    <source>
        <dbReference type="EMBL" id="GMN34298.1"/>
    </source>
</evidence>
<reference evidence="1" key="1">
    <citation type="submission" date="2023-07" db="EMBL/GenBank/DDBJ databases">
        <title>draft genome sequence of fig (Ficus carica).</title>
        <authorList>
            <person name="Takahashi T."/>
            <person name="Nishimura K."/>
        </authorList>
    </citation>
    <scope>NUCLEOTIDE SEQUENCE</scope>
</reference>
<dbReference type="EMBL" id="BTGU01004952">
    <property type="protein sequence ID" value="GMN34280.1"/>
    <property type="molecule type" value="Genomic_DNA"/>
</dbReference>
<dbReference type="Proteomes" id="UP001187192">
    <property type="component" value="Unassembled WGS sequence"/>
</dbReference>
<name>A0AA87ZJT6_FICCA</name>
<sequence length="142" mass="16206">MANPQSILTEDDLAFIKGRFGFPNEVQLHLPFVNEEWTPCLKGGSACKELRKTPPKALLFKAKLERLLAQRNREWDEINIPHRLFGTSLFIERLSDERALITDLAFNMMKIDFPFPKEILARKRVEKEAVKAVAVAKTAKAA</sequence>
<evidence type="ECO:0000313" key="3">
    <source>
        <dbReference type="Proteomes" id="UP001187192"/>
    </source>
</evidence>
<gene>
    <name evidence="1" type="ORF">TIFTF001_046791</name>
    <name evidence="2" type="ORF">TIFTF001_046794</name>
</gene>
<proteinExistence type="predicted"/>